<evidence type="ECO:0000256" key="1">
    <source>
        <dbReference type="SAM" id="MobiDB-lite"/>
    </source>
</evidence>
<evidence type="ECO:0000313" key="3">
    <source>
        <dbReference type="Proteomes" id="UP000188320"/>
    </source>
</evidence>
<protein>
    <submittedName>
        <fullName evidence="2">Uncharacterized protein</fullName>
    </submittedName>
</protein>
<name>A0A1R1PFU2_ZANCU</name>
<accession>A0A1R1PFU2</accession>
<gene>
    <name evidence="2" type="ORF">AX774_g6761</name>
</gene>
<keyword evidence="3" id="KW-1185">Reference proteome</keyword>
<sequence length="143" mass="17174">MSKKYKSNQERKALVSLFHTILLVPPENLESKREVEELKTEFKSILKKKINERKNIHEYYIRSVSVDKEENENKYNDENKAAKADERRAEASRREQEQELLESIIEESNELKLKLRNMMYENSKLKSEINSETSKYSLKWFIK</sequence>
<organism evidence="2 3">
    <name type="scientific">Zancudomyces culisetae</name>
    <name type="common">Gut fungus</name>
    <name type="synonym">Smittium culisetae</name>
    <dbReference type="NCBI Taxonomy" id="1213189"/>
    <lineage>
        <taxon>Eukaryota</taxon>
        <taxon>Fungi</taxon>
        <taxon>Fungi incertae sedis</taxon>
        <taxon>Zoopagomycota</taxon>
        <taxon>Kickxellomycotina</taxon>
        <taxon>Harpellomycetes</taxon>
        <taxon>Harpellales</taxon>
        <taxon>Legeriomycetaceae</taxon>
        <taxon>Zancudomyces</taxon>
    </lineage>
</organism>
<feature type="region of interest" description="Disordered" evidence="1">
    <location>
        <begin position="69"/>
        <end position="95"/>
    </location>
</feature>
<dbReference type="EMBL" id="LSSK01001401">
    <property type="protein sequence ID" value="OMH79816.1"/>
    <property type="molecule type" value="Genomic_DNA"/>
</dbReference>
<comment type="caution">
    <text evidence="2">The sequence shown here is derived from an EMBL/GenBank/DDBJ whole genome shotgun (WGS) entry which is preliminary data.</text>
</comment>
<evidence type="ECO:0000313" key="2">
    <source>
        <dbReference type="EMBL" id="OMH79816.1"/>
    </source>
</evidence>
<proteinExistence type="predicted"/>
<reference evidence="3" key="1">
    <citation type="submission" date="2017-01" db="EMBL/GenBank/DDBJ databases">
        <authorList>
            <person name="Wang Y."/>
            <person name="White M."/>
            <person name="Kvist S."/>
            <person name="Moncalvo J.-M."/>
        </authorList>
    </citation>
    <scope>NUCLEOTIDE SEQUENCE [LARGE SCALE GENOMIC DNA]</scope>
    <source>
        <strain evidence="3">COL-18-3</strain>
    </source>
</reference>
<dbReference type="AlphaFoldDB" id="A0A1R1PFU2"/>
<dbReference type="Proteomes" id="UP000188320">
    <property type="component" value="Unassembled WGS sequence"/>
</dbReference>